<dbReference type="AlphaFoldDB" id="A0A5K3EW59"/>
<organism evidence="1">
    <name type="scientific">Mesocestoides corti</name>
    <name type="common">Flatworm</name>
    <dbReference type="NCBI Taxonomy" id="53468"/>
    <lineage>
        <taxon>Eukaryota</taxon>
        <taxon>Metazoa</taxon>
        <taxon>Spiralia</taxon>
        <taxon>Lophotrochozoa</taxon>
        <taxon>Platyhelminthes</taxon>
        <taxon>Cestoda</taxon>
        <taxon>Eucestoda</taxon>
        <taxon>Cyclophyllidea</taxon>
        <taxon>Mesocestoididae</taxon>
        <taxon>Mesocestoides</taxon>
    </lineage>
</organism>
<proteinExistence type="predicted"/>
<sequence length="142" mass="16445">IISPSLQKLSCCRYIFLKLIFSTNGTCYLALISPEIFSITVTSRTSEIPENPVALSINMDDPYLDDENISDNFVERTLKFCEPDTYVVEIYGLTTTCHSESVKRSYLVELLGQFLIYLTDKQCEVCETLQRSVYYYFREKQI</sequence>
<name>A0A5K3EW59_MESCO</name>
<reference evidence="1" key="1">
    <citation type="submission" date="2019-11" db="UniProtKB">
        <authorList>
            <consortium name="WormBaseParasite"/>
        </authorList>
    </citation>
    <scope>IDENTIFICATION</scope>
</reference>
<dbReference type="WBParaSite" id="MCU_003579-RA">
    <property type="protein sequence ID" value="MCU_003579-RA"/>
    <property type="gene ID" value="MCU_003579"/>
</dbReference>
<evidence type="ECO:0000313" key="1">
    <source>
        <dbReference type="WBParaSite" id="MCU_003579-RA"/>
    </source>
</evidence>
<accession>A0A5K3EW59</accession>
<protein>
    <submittedName>
        <fullName evidence="1">E3 ubiquitin-protein ligase E3D</fullName>
    </submittedName>
</protein>